<sequence>MGFISFNEKYYKKKLEEYENKQLSESEIYEAKQLLKILDDLTDEGYTNLNNRMEEDFSCITRLREVLKQNGTFPFPIDHERLPGTVFEDKECEMEEVLEKLILNAGDHNNTSGNPFLETIRSYCEWIGYEDDTAYVFLMRDAILPYVFFKSRNKDNLYPWLISRKFMEDITKEEGADDDVRIPLYEALEEGNISFDEFFDYSKEEILSSLEEYPELKKLLLDLLGSIKQKKIIVVESGYMGTIPMMLKALDERVDFRLFTTAPFLYETYKDKIFCQKYEEIRRFETLYANDLLMQYSSYSNEKFYVKLSKDDVVHDKALSEIKKMI</sequence>
<evidence type="ECO:0000313" key="1">
    <source>
        <dbReference type="EMBL" id="SHI22488.1"/>
    </source>
</evidence>
<proteinExistence type="predicted"/>
<gene>
    <name evidence="1" type="ORF">SAMN02745229_02192</name>
</gene>
<accession>A0A1M5ZE59</accession>
<dbReference type="Proteomes" id="UP000184278">
    <property type="component" value="Unassembled WGS sequence"/>
</dbReference>
<dbReference type="OrthoDB" id="1998183at2"/>
<reference evidence="2" key="1">
    <citation type="submission" date="2016-11" db="EMBL/GenBank/DDBJ databases">
        <authorList>
            <person name="Varghese N."/>
            <person name="Submissions S."/>
        </authorList>
    </citation>
    <scope>NUCLEOTIDE SEQUENCE [LARGE SCALE GENOMIC DNA]</scope>
    <source>
        <strain evidence="2">DSM 3071</strain>
    </source>
</reference>
<keyword evidence="2" id="KW-1185">Reference proteome</keyword>
<organism evidence="1 2">
    <name type="scientific">Butyrivibrio fibrisolvens DSM 3071</name>
    <dbReference type="NCBI Taxonomy" id="1121131"/>
    <lineage>
        <taxon>Bacteria</taxon>
        <taxon>Bacillati</taxon>
        <taxon>Bacillota</taxon>
        <taxon>Clostridia</taxon>
        <taxon>Lachnospirales</taxon>
        <taxon>Lachnospiraceae</taxon>
        <taxon>Butyrivibrio</taxon>
    </lineage>
</organism>
<name>A0A1M5ZE59_BUTFI</name>
<dbReference type="STRING" id="1121131.SAMN02745229_02192"/>
<dbReference type="AlphaFoldDB" id="A0A1M5ZE59"/>
<evidence type="ECO:0000313" key="2">
    <source>
        <dbReference type="Proteomes" id="UP000184278"/>
    </source>
</evidence>
<protein>
    <submittedName>
        <fullName evidence="1">Uncharacterized protein</fullName>
    </submittedName>
</protein>
<dbReference type="GeneID" id="89509644"/>
<dbReference type="RefSeq" id="WP_073387726.1">
    <property type="nucleotide sequence ID" value="NZ_FQXK01000017.1"/>
</dbReference>
<dbReference type="EMBL" id="FQXK01000017">
    <property type="protein sequence ID" value="SHI22488.1"/>
    <property type="molecule type" value="Genomic_DNA"/>
</dbReference>